<dbReference type="Gene3D" id="3.30.70.1530">
    <property type="entry name" value="Hypothetical protein rpa1041"/>
    <property type="match status" value="1"/>
</dbReference>
<reference evidence="10 11" key="1">
    <citation type="submission" date="2017-12" db="EMBL/GenBank/DDBJ databases">
        <title>Draft genome sequence of Ralstonia pickettii 52.</title>
        <authorList>
            <person name="Zheng B."/>
        </authorList>
    </citation>
    <scope>NUCLEOTIDE SEQUENCE [LARGE SCALE GENOMIC DNA]</scope>
    <source>
        <strain evidence="10 11">52</strain>
    </source>
</reference>
<dbReference type="PANTHER" id="PTHR30046">
    <property type="entry name" value="FLAGELLAR M-RING PROTEIN"/>
    <property type="match status" value="1"/>
</dbReference>
<dbReference type="PRINTS" id="PR01338">
    <property type="entry name" value="TYPE3OMKPROT"/>
</dbReference>
<dbReference type="InterPro" id="IPR003282">
    <property type="entry name" value="T3SS_SctJ"/>
</dbReference>
<evidence type="ECO:0000256" key="3">
    <source>
        <dbReference type="ARBA" id="ARBA00022729"/>
    </source>
</evidence>
<dbReference type="NCBIfam" id="TIGR02544">
    <property type="entry name" value="III_secr_YscJ"/>
    <property type="match status" value="1"/>
</dbReference>
<dbReference type="RefSeq" id="WP_102065735.1">
    <property type="nucleotide sequence ID" value="NZ_PKQE01000002.1"/>
</dbReference>
<evidence type="ECO:0000256" key="6">
    <source>
        <dbReference type="ARBA" id="ARBA00023237"/>
    </source>
</evidence>
<evidence type="ECO:0000256" key="5">
    <source>
        <dbReference type="ARBA" id="ARBA00023139"/>
    </source>
</evidence>
<comment type="caution">
    <text evidence="10">The sequence shown here is derived from an EMBL/GenBank/DDBJ whole genome shotgun (WGS) entry which is preliminary data.</text>
</comment>
<name>A0A2N4TSH9_RALPI</name>
<keyword evidence="3 8" id="KW-0732">Signal</keyword>
<dbReference type="Gene3D" id="3.30.300.30">
    <property type="match status" value="1"/>
</dbReference>
<keyword evidence="5 8" id="KW-0564">Palmitate</keyword>
<evidence type="ECO:0000256" key="7">
    <source>
        <dbReference type="ARBA" id="ARBA00023288"/>
    </source>
</evidence>
<evidence type="ECO:0000259" key="9">
    <source>
        <dbReference type="Pfam" id="PF01514"/>
    </source>
</evidence>
<evidence type="ECO:0000256" key="1">
    <source>
        <dbReference type="ARBA" id="ARBA00004459"/>
    </source>
</evidence>
<proteinExistence type="inferred from homology"/>
<feature type="domain" description="Flagellar M-ring N-terminal" evidence="9">
    <location>
        <begin position="31"/>
        <end position="196"/>
    </location>
</feature>
<dbReference type="InterPro" id="IPR045851">
    <property type="entry name" value="AMP-bd_C_sf"/>
</dbReference>
<dbReference type="EMBL" id="PKQE01000002">
    <property type="protein sequence ID" value="PLC42672.1"/>
    <property type="molecule type" value="Genomic_DNA"/>
</dbReference>
<dbReference type="InterPro" id="IPR043427">
    <property type="entry name" value="YscJ/FliF"/>
</dbReference>
<dbReference type="GO" id="GO:0009306">
    <property type="term" value="P:protein secretion"/>
    <property type="evidence" value="ECO:0007669"/>
    <property type="project" value="InterPro"/>
</dbReference>
<accession>A0A2N4TSH9</accession>
<evidence type="ECO:0000256" key="4">
    <source>
        <dbReference type="ARBA" id="ARBA00023136"/>
    </source>
</evidence>
<organism evidence="10 11">
    <name type="scientific">Ralstonia pickettii</name>
    <name type="common">Burkholderia pickettii</name>
    <dbReference type="NCBI Taxonomy" id="329"/>
    <lineage>
        <taxon>Bacteria</taxon>
        <taxon>Pseudomonadati</taxon>
        <taxon>Pseudomonadota</taxon>
        <taxon>Betaproteobacteria</taxon>
        <taxon>Burkholderiales</taxon>
        <taxon>Burkholderiaceae</taxon>
        <taxon>Ralstonia</taxon>
    </lineage>
</organism>
<keyword evidence="8" id="KW-1133">Transmembrane helix</keyword>
<comment type="subcellular location">
    <subcellularLocation>
        <location evidence="1">Cell outer membrane</location>
        <topology evidence="1">Lipid-anchor</topology>
    </subcellularLocation>
</comment>
<keyword evidence="7 8" id="KW-0449">Lipoprotein</keyword>
<dbReference type="PANTHER" id="PTHR30046:SF2">
    <property type="entry name" value="YOP PROTEINS TRANSLOCATION LIPOPROTEIN J"/>
    <property type="match status" value="1"/>
</dbReference>
<evidence type="ECO:0000256" key="2">
    <source>
        <dbReference type="ARBA" id="ARBA00009509"/>
    </source>
</evidence>
<dbReference type="InterPro" id="IPR006182">
    <property type="entry name" value="FliF_N_dom"/>
</dbReference>
<evidence type="ECO:0000313" key="10">
    <source>
        <dbReference type="EMBL" id="PLC42672.1"/>
    </source>
</evidence>
<dbReference type="GO" id="GO:0009279">
    <property type="term" value="C:cell outer membrane"/>
    <property type="evidence" value="ECO:0007669"/>
    <property type="project" value="UniProtKB-SubCell"/>
</dbReference>
<keyword evidence="6 8" id="KW-0998">Cell outer membrane</keyword>
<feature type="transmembrane region" description="Helical" evidence="8">
    <location>
        <begin position="218"/>
        <end position="240"/>
    </location>
</feature>
<keyword evidence="8" id="KW-0812">Transmembrane</keyword>
<dbReference type="Proteomes" id="UP000234456">
    <property type="component" value="Unassembled WGS sequence"/>
</dbReference>
<keyword evidence="4 8" id="KW-0472">Membrane</keyword>
<gene>
    <name evidence="10" type="ORF">C0Q88_12055</name>
</gene>
<protein>
    <recommendedName>
        <fullName evidence="8">Lipoprotein</fullName>
    </recommendedName>
</protein>
<dbReference type="AlphaFoldDB" id="A0A2N4TSH9"/>
<evidence type="ECO:0000313" key="11">
    <source>
        <dbReference type="Proteomes" id="UP000234456"/>
    </source>
</evidence>
<dbReference type="Pfam" id="PF01514">
    <property type="entry name" value="YscJ_FliF"/>
    <property type="match status" value="1"/>
</dbReference>
<comment type="similarity">
    <text evidence="2 8">Belongs to the YscJ lipoprotein family.</text>
</comment>
<dbReference type="OrthoDB" id="115186at2"/>
<evidence type="ECO:0000256" key="8">
    <source>
        <dbReference type="RuleBase" id="RU364102"/>
    </source>
</evidence>
<sequence length="271" mass="28859">MMRADLRSCRMRRGALALLFVLSAMLAGCNKQLFAQLSESDANDMLTVLLQAGIDAQKNSPDDGKTWAVMVDQDAFARAMEVLHSHGLPHEKYASLGDIFKKDGLISTPTEERVRFIYGVSQQLSQTLSRIDGVAVANVQIVLPNNDPLATVVKPSSASVFIKYRPSANVSSLVPSIKNLVVHSVEGLTYENVSVTLVPGAMDAPPAASAASRAPAGVSWGTLGGVVGGLVVIVLLWRAATRLAAVRTRLDAVRASVEAKLPARWKKSATA</sequence>
<dbReference type="PROSITE" id="PS51257">
    <property type="entry name" value="PROKAR_LIPOPROTEIN"/>
    <property type="match status" value="1"/>
</dbReference>